<comment type="caution">
    <text evidence="1">The sequence shown here is derived from an EMBL/GenBank/DDBJ whole genome shotgun (WGS) entry which is preliminary data.</text>
</comment>
<proteinExistence type="predicted"/>
<gene>
    <name evidence="1" type="ORF">QAD02_007943</name>
</gene>
<organism evidence="1 2">
    <name type="scientific">Eretmocerus hayati</name>
    <dbReference type="NCBI Taxonomy" id="131215"/>
    <lineage>
        <taxon>Eukaryota</taxon>
        <taxon>Metazoa</taxon>
        <taxon>Ecdysozoa</taxon>
        <taxon>Arthropoda</taxon>
        <taxon>Hexapoda</taxon>
        <taxon>Insecta</taxon>
        <taxon>Pterygota</taxon>
        <taxon>Neoptera</taxon>
        <taxon>Endopterygota</taxon>
        <taxon>Hymenoptera</taxon>
        <taxon>Apocrita</taxon>
        <taxon>Proctotrupomorpha</taxon>
        <taxon>Chalcidoidea</taxon>
        <taxon>Aphelinidae</taxon>
        <taxon>Aphelininae</taxon>
        <taxon>Eretmocerus</taxon>
    </lineage>
</organism>
<dbReference type="EMBL" id="CM056744">
    <property type="protein sequence ID" value="KAJ8666281.1"/>
    <property type="molecule type" value="Genomic_DNA"/>
</dbReference>
<evidence type="ECO:0000313" key="2">
    <source>
        <dbReference type="Proteomes" id="UP001239111"/>
    </source>
</evidence>
<name>A0ACC2N6I7_9HYME</name>
<dbReference type="Proteomes" id="UP001239111">
    <property type="component" value="Chromosome 4"/>
</dbReference>
<keyword evidence="2" id="KW-1185">Reference proteome</keyword>
<sequence>MSEQQVETQQEKIDLNSNYVYHLLKGSPQGRSFLNAHEHDKRMKEEHILAELAARKQLNSQGESTSDGGKNDDSSPSGCTSVFESLKEAIRVDDDLRKKWPEALHDRKELFSTSTFDVIIATLPIYAKPEGLTLNKIDFKLLYPAYWNKFTEQWPVLAICIVSHSRTQTRNAKLQGLLASIDVNVIGCAEQVLAFYCVPHLLGPYQCLTANRATNSKNALSGWKAQVNETTDSFLKRIKDDHEDLENYEPLLLAEEETLRAQYAKYELPVGPHLVACGNITNIRCTYVIFGDIRHRIDGPDSPMVAVDLCFKSALVFSEKFCKAATLIWKFIEHCGFGLNRDASDKAIKAINDFIGSLFIPLLQNQIELELRKRNAHPELCGLVNVLLNESKGILGPYLTEHNRFKLYTRKSVYMEPEVFALEQQNIPGVARAKGSKKQATAAHLSLIHTLGTFLRLPGIFQTVLEYINALKNETDVISNIIQARMWRTKYENVMKLILPLFIFYDDFESKNALGSHAGEQKFGGVYVSLPFLPPYLASKLSNIFVATIFKAKRRAKYGNRAVFQRVIDDLKQLSREGIKLVVNSVEYIVYFECALVVGDNLGVNAACGLVENFVNTCCCIICIANSEEMKTMIFEQVSLLRTKENHALDVLYLTNGIKEDCIFHQLRFRLGENNSFDLMHTIIEGTGKDVIERVLTAIVCEEEMITLGDLNKIIDQFPYGGLESGNKPRPLTLEKCSEEEKKILRVKKKIRAKQSASEMLCLIRYLILMIGDIMSLDFKPWKLYCLLRRKIGIVTAPRFRETKLHELTSIIAEHDALFIELYGHKKPKGHFEIHMPRVMRDNGPLTHFWGMKFERKNSELKRYANSSSSSVNLPYTIAIQCALQLCYMREMYKGCGVDIKLGQVDNHDASAEVRRIMPLLDESTISVCHRSVEIEGNNLSEGTVLFIGVDDSFGEPEFGKVQRIYKVGDEIMLHLSSLPSVCFEPIYHAYEVRDNNIADTIMNLRDIYEILPCVYIEKECKWYVAMRFDL</sequence>
<reference evidence="1" key="1">
    <citation type="submission" date="2023-04" db="EMBL/GenBank/DDBJ databases">
        <title>A chromosome-level genome assembly of the parasitoid wasp Eretmocerus hayati.</title>
        <authorList>
            <person name="Zhong Y."/>
            <person name="Liu S."/>
            <person name="Liu Y."/>
        </authorList>
    </citation>
    <scope>NUCLEOTIDE SEQUENCE</scope>
    <source>
        <strain evidence="1">ZJU_SS_LIU_2023</strain>
    </source>
</reference>
<accession>A0ACC2N6I7</accession>
<evidence type="ECO:0000313" key="1">
    <source>
        <dbReference type="EMBL" id="KAJ8666281.1"/>
    </source>
</evidence>
<protein>
    <submittedName>
        <fullName evidence="1">Uncharacterized protein</fullName>
    </submittedName>
</protein>